<dbReference type="AlphaFoldDB" id="A0A2K1YA97"/>
<feature type="region of interest" description="Disordered" evidence="1">
    <location>
        <begin position="396"/>
        <end position="422"/>
    </location>
</feature>
<accession>A0A2K1YA97</accession>
<sequence>MALSIQNIKKYTFYTSLRARVCRVWIPKLNGKDIQLFATSIIEGDYYQISGLYTFENRYTNFVVAHEAVIDLKSDTKVARLNLLTPQVPRHYFNFIDFAYLLTKGKGSRTLTDILDRLKAIQPLEQVLVRGDIAKTFDDSDLHKHTNLIIVVFAGFRVTEFKGKPNLASTVASLWYSNPEIPEILPYKHHYNQLPVEVYQLPASMNVVRSIEQQINENRKTIKEILCMDPYEHKSERFTCKASIADYDLHRGWWYQSCPLCTKSLSDKGTIFRCIEHNEVTSVPWFKVDCIVTDGNDVATFLMVGKTAENLFGSSAHCYLYDKGFIDCIPPPMIEKLNKDKIFQLRFGAFRSVVNRCDIIVTNVFDDIVTAEAPPLPNEPELHIVDVPLNNQAASSSSKVVSPLDPTTPTPVPPSKTNVNFS</sequence>
<evidence type="ECO:0000313" key="2">
    <source>
        <dbReference type="EMBL" id="PNT09950.1"/>
    </source>
</evidence>
<gene>
    <name evidence="2" type="ORF">POPTR_012G073200</name>
</gene>
<reference evidence="2 3" key="1">
    <citation type="journal article" date="2006" name="Science">
        <title>The genome of black cottonwood, Populus trichocarpa (Torr. &amp; Gray).</title>
        <authorList>
            <person name="Tuskan G.A."/>
            <person name="Difazio S."/>
            <person name="Jansson S."/>
            <person name="Bohlmann J."/>
            <person name="Grigoriev I."/>
            <person name="Hellsten U."/>
            <person name="Putnam N."/>
            <person name="Ralph S."/>
            <person name="Rombauts S."/>
            <person name="Salamov A."/>
            <person name="Schein J."/>
            <person name="Sterck L."/>
            <person name="Aerts A."/>
            <person name="Bhalerao R.R."/>
            <person name="Bhalerao R.P."/>
            <person name="Blaudez D."/>
            <person name="Boerjan W."/>
            <person name="Brun A."/>
            <person name="Brunner A."/>
            <person name="Busov V."/>
            <person name="Campbell M."/>
            <person name="Carlson J."/>
            <person name="Chalot M."/>
            <person name="Chapman J."/>
            <person name="Chen G.L."/>
            <person name="Cooper D."/>
            <person name="Coutinho P.M."/>
            <person name="Couturier J."/>
            <person name="Covert S."/>
            <person name="Cronk Q."/>
            <person name="Cunningham R."/>
            <person name="Davis J."/>
            <person name="Degroeve S."/>
            <person name="Dejardin A."/>
            <person name="Depamphilis C."/>
            <person name="Detter J."/>
            <person name="Dirks B."/>
            <person name="Dubchak I."/>
            <person name="Duplessis S."/>
            <person name="Ehlting J."/>
            <person name="Ellis B."/>
            <person name="Gendler K."/>
            <person name="Goodstein D."/>
            <person name="Gribskov M."/>
            <person name="Grimwood J."/>
            <person name="Groover A."/>
            <person name="Gunter L."/>
            <person name="Hamberger B."/>
            <person name="Heinze B."/>
            <person name="Helariutta Y."/>
            <person name="Henrissat B."/>
            <person name="Holligan D."/>
            <person name="Holt R."/>
            <person name="Huang W."/>
            <person name="Islam-Faridi N."/>
            <person name="Jones S."/>
            <person name="Jones-Rhoades M."/>
            <person name="Jorgensen R."/>
            <person name="Joshi C."/>
            <person name="Kangasjarvi J."/>
            <person name="Karlsson J."/>
            <person name="Kelleher C."/>
            <person name="Kirkpatrick R."/>
            <person name="Kirst M."/>
            <person name="Kohler A."/>
            <person name="Kalluri U."/>
            <person name="Larimer F."/>
            <person name="Leebens-Mack J."/>
            <person name="Leple J.C."/>
            <person name="Locascio P."/>
            <person name="Lou Y."/>
            <person name="Lucas S."/>
            <person name="Martin F."/>
            <person name="Montanini B."/>
            <person name="Napoli C."/>
            <person name="Nelson D.R."/>
            <person name="Nelson C."/>
            <person name="Nieminen K."/>
            <person name="Nilsson O."/>
            <person name="Pereda V."/>
            <person name="Peter G."/>
            <person name="Philippe R."/>
            <person name="Pilate G."/>
            <person name="Poliakov A."/>
            <person name="Razumovskaya J."/>
            <person name="Richardson P."/>
            <person name="Rinaldi C."/>
            <person name="Ritland K."/>
            <person name="Rouze P."/>
            <person name="Ryaboy D."/>
            <person name="Schmutz J."/>
            <person name="Schrader J."/>
            <person name="Segerman B."/>
            <person name="Shin H."/>
            <person name="Siddiqui A."/>
            <person name="Sterky F."/>
            <person name="Terry A."/>
            <person name="Tsai C.J."/>
            <person name="Uberbacher E."/>
            <person name="Unneberg P."/>
            <person name="Vahala J."/>
            <person name="Wall K."/>
            <person name="Wessler S."/>
            <person name="Yang G."/>
            <person name="Yin T."/>
            <person name="Douglas C."/>
            <person name="Marra M."/>
            <person name="Sandberg G."/>
            <person name="Van de Peer Y."/>
            <person name="Rokhsar D."/>
        </authorList>
    </citation>
    <scope>NUCLEOTIDE SEQUENCE [LARGE SCALE GENOMIC DNA]</scope>
    <source>
        <strain evidence="3">cv. Nisqually</strain>
    </source>
</reference>
<protein>
    <recommendedName>
        <fullName evidence="4">Replication factor A C-terminal domain-containing protein</fullName>
    </recommendedName>
</protein>
<dbReference type="PANTHER" id="PTHR47165">
    <property type="entry name" value="OS03G0429900 PROTEIN"/>
    <property type="match status" value="1"/>
</dbReference>
<organism evidence="2 3">
    <name type="scientific">Populus trichocarpa</name>
    <name type="common">Western balsam poplar</name>
    <name type="synonym">Populus balsamifera subsp. trichocarpa</name>
    <dbReference type="NCBI Taxonomy" id="3694"/>
    <lineage>
        <taxon>Eukaryota</taxon>
        <taxon>Viridiplantae</taxon>
        <taxon>Streptophyta</taxon>
        <taxon>Embryophyta</taxon>
        <taxon>Tracheophyta</taxon>
        <taxon>Spermatophyta</taxon>
        <taxon>Magnoliopsida</taxon>
        <taxon>eudicotyledons</taxon>
        <taxon>Gunneridae</taxon>
        <taxon>Pentapetalae</taxon>
        <taxon>rosids</taxon>
        <taxon>fabids</taxon>
        <taxon>Malpighiales</taxon>
        <taxon>Salicaceae</taxon>
        <taxon>Saliceae</taxon>
        <taxon>Populus</taxon>
    </lineage>
</organism>
<dbReference type="Proteomes" id="UP000006729">
    <property type="component" value="Chromosome 12"/>
</dbReference>
<proteinExistence type="predicted"/>
<dbReference type="InterPro" id="IPR012340">
    <property type="entry name" value="NA-bd_OB-fold"/>
</dbReference>
<dbReference type="PANTHER" id="PTHR47165:SF4">
    <property type="entry name" value="OS03G0429900 PROTEIN"/>
    <property type="match status" value="1"/>
</dbReference>
<dbReference type="InParanoid" id="A0A2K1YA97"/>
<name>A0A2K1YA97_POPTR</name>
<dbReference type="EMBL" id="CM009301">
    <property type="protein sequence ID" value="PNT09950.1"/>
    <property type="molecule type" value="Genomic_DNA"/>
</dbReference>
<evidence type="ECO:0000313" key="3">
    <source>
        <dbReference type="Proteomes" id="UP000006729"/>
    </source>
</evidence>
<evidence type="ECO:0000256" key="1">
    <source>
        <dbReference type="SAM" id="MobiDB-lite"/>
    </source>
</evidence>
<dbReference type="SUPFAM" id="SSF50249">
    <property type="entry name" value="Nucleic acid-binding proteins"/>
    <property type="match status" value="1"/>
</dbReference>
<keyword evidence="3" id="KW-1185">Reference proteome</keyword>
<dbReference type="Gene3D" id="2.40.50.140">
    <property type="entry name" value="Nucleic acid-binding proteins"/>
    <property type="match status" value="2"/>
</dbReference>
<evidence type="ECO:0008006" key="4">
    <source>
        <dbReference type="Google" id="ProtNLM"/>
    </source>
</evidence>